<dbReference type="KEGG" id="sva:SVA_1215"/>
<proteinExistence type="predicted"/>
<dbReference type="Proteomes" id="UP000218899">
    <property type="component" value="Chromosome"/>
</dbReference>
<keyword evidence="1" id="KW-0802">TPR repeat</keyword>
<evidence type="ECO:0000256" key="1">
    <source>
        <dbReference type="PROSITE-ProRule" id="PRU00339"/>
    </source>
</evidence>
<dbReference type="PROSITE" id="PS50293">
    <property type="entry name" value="TPR_REGION"/>
    <property type="match status" value="1"/>
</dbReference>
<dbReference type="Gene3D" id="1.25.40.10">
    <property type="entry name" value="Tetratricopeptide repeat domain"/>
    <property type="match status" value="1"/>
</dbReference>
<evidence type="ECO:0000313" key="2">
    <source>
        <dbReference type="EMBL" id="BAU47790.1"/>
    </source>
</evidence>
<dbReference type="EMBL" id="AP014936">
    <property type="protein sequence ID" value="BAU47790.1"/>
    <property type="molecule type" value="Genomic_DNA"/>
</dbReference>
<dbReference type="InterPro" id="IPR019734">
    <property type="entry name" value="TPR_rpt"/>
</dbReference>
<name>A0A1B4V2N4_9GAMM</name>
<protein>
    <submittedName>
        <fullName evidence="2">Uncharacterized protein</fullName>
    </submittedName>
</protein>
<dbReference type="SUPFAM" id="SSF48452">
    <property type="entry name" value="TPR-like"/>
    <property type="match status" value="1"/>
</dbReference>
<dbReference type="PROSITE" id="PS50005">
    <property type="entry name" value="TPR"/>
    <property type="match status" value="1"/>
</dbReference>
<keyword evidence="3" id="KW-1185">Reference proteome</keyword>
<dbReference type="AlphaFoldDB" id="A0A1B4V2N4"/>
<gene>
    <name evidence="2" type="ORF">SVA_1215</name>
</gene>
<sequence length="109" mass="12789">MVARIDNIPMYGQPEIPRPDFLKKADEDFIKQATSGFGSREAASKAWFAQAERFMNQGNLDYAMRRYNQSWLLNPNNYQPYWGFGRVMLERNKMHEAIQHLEKAIQLCS</sequence>
<accession>A0A1B4V2N4</accession>
<feature type="repeat" description="TPR" evidence="1">
    <location>
        <begin position="44"/>
        <end position="77"/>
    </location>
</feature>
<reference evidence="2 3" key="1">
    <citation type="submission" date="2015-08" db="EMBL/GenBank/DDBJ databases">
        <title>Complete genome sequence of Sulfurifustis variabilis.</title>
        <authorList>
            <person name="Miura A."/>
            <person name="Kojima H."/>
            <person name="Fukui M."/>
        </authorList>
    </citation>
    <scope>NUCLEOTIDE SEQUENCE [LARGE SCALE GENOMIC DNA]</scope>
    <source>
        <strain evidence="3">skN76</strain>
    </source>
</reference>
<dbReference type="InterPro" id="IPR011990">
    <property type="entry name" value="TPR-like_helical_dom_sf"/>
</dbReference>
<evidence type="ECO:0000313" key="3">
    <source>
        <dbReference type="Proteomes" id="UP000218899"/>
    </source>
</evidence>
<organism evidence="2 3">
    <name type="scientific">Sulfurifustis variabilis</name>
    <dbReference type="NCBI Taxonomy" id="1675686"/>
    <lineage>
        <taxon>Bacteria</taxon>
        <taxon>Pseudomonadati</taxon>
        <taxon>Pseudomonadota</taxon>
        <taxon>Gammaproteobacteria</taxon>
        <taxon>Acidiferrobacterales</taxon>
        <taxon>Acidiferrobacteraceae</taxon>
        <taxon>Sulfurifustis</taxon>
    </lineage>
</organism>